<proteinExistence type="predicted"/>
<dbReference type="RefSeq" id="XP_004339083.1">
    <property type="nucleotide sequence ID" value="XM_004339035.1"/>
</dbReference>
<dbReference type="GeneID" id="14918546"/>
<protein>
    <submittedName>
        <fullName evidence="1">Uncharacterized protein</fullName>
    </submittedName>
</protein>
<keyword evidence="2" id="KW-1185">Reference proteome</keyword>
<gene>
    <name evidence="1" type="ORF">ACA1_057020</name>
</gene>
<sequence>MNDVPEVSLHQLNRSKDKAVRDHEWYGKKRLAAVYGWMALLLNALVKGPVTLCGRDINSVFFFSRLCSVASAKIGGFHLDTRVEMPFAMPSTGVDESFVSVCPDARVVIRLENCDRHWKRDEMRTSLRRTIRGLSKDWTRSLNAQLAASLFDSRDLSTHSLYFHKFRLGRAIPAQEEMDIYRRIFRAMGYGEDLVVDDRFNLPNLSGGLRSLPNQFYVWVPHRHEPDFRKDFVRGCTSMRSSVASIPQAEYAFSMSRSIASLPLKSANKTRRIIRLSVHTLWISDSGIHLSASVIPS</sequence>
<organism evidence="1 2">
    <name type="scientific">Acanthamoeba castellanii (strain ATCC 30010 / Neff)</name>
    <dbReference type="NCBI Taxonomy" id="1257118"/>
    <lineage>
        <taxon>Eukaryota</taxon>
        <taxon>Amoebozoa</taxon>
        <taxon>Discosea</taxon>
        <taxon>Longamoebia</taxon>
        <taxon>Centramoebida</taxon>
        <taxon>Acanthamoebidae</taxon>
        <taxon>Acanthamoeba</taxon>
    </lineage>
</organism>
<evidence type="ECO:0000313" key="1">
    <source>
        <dbReference type="EMBL" id="ELR17070.1"/>
    </source>
</evidence>
<evidence type="ECO:0000313" key="2">
    <source>
        <dbReference type="Proteomes" id="UP000011083"/>
    </source>
</evidence>
<dbReference type="AlphaFoldDB" id="L8GVN3"/>
<accession>L8GVN3</accession>
<dbReference type="Proteomes" id="UP000011083">
    <property type="component" value="Unassembled WGS sequence"/>
</dbReference>
<reference evidence="1 2" key="1">
    <citation type="journal article" date="2013" name="Genome Biol.">
        <title>Genome of Acanthamoeba castellanii highlights extensive lateral gene transfer and early evolution of tyrosine kinase signaling.</title>
        <authorList>
            <person name="Clarke M."/>
            <person name="Lohan A.J."/>
            <person name="Liu B."/>
            <person name="Lagkouvardos I."/>
            <person name="Roy S."/>
            <person name="Zafar N."/>
            <person name="Bertelli C."/>
            <person name="Schilde C."/>
            <person name="Kianianmomeni A."/>
            <person name="Burglin T.R."/>
            <person name="Frech C."/>
            <person name="Turcotte B."/>
            <person name="Kopec K.O."/>
            <person name="Synnott J.M."/>
            <person name="Choo C."/>
            <person name="Paponov I."/>
            <person name="Finkler A."/>
            <person name="Soon Heng Tan C."/>
            <person name="Hutchins A.P."/>
            <person name="Weinmeier T."/>
            <person name="Rattei T."/>
            <person name="Chu J.S."/>
            <person name="Gimenez G."/>
            <person name="Irimia M."/>
            <person name="Rigden D.J."/>
            <person name="Fitzpatrick D.A."/>
            <person name="Lorenzo-Morales J."/>
            <person name="Bateman A."/>
            <person name="Chiu C.H."/>
            <person name="Tang P."/>
            <person name="Hegemann P."/>
            <person name="Fromm H."/>
            <person name="Raoult D."/>
            <person name="Greub G."/>
            <person name="Miranda-Saavedra D."/>
            <person name="Chen N."/>
            <person name="Nash P."/>
            <person name="Ginger M.L."/>
            <person name="Horn M."/>
            <person name="Schaap P."/>
            <person name="Caler L."/>
            <person name="Loftus B."/>
        </authorList>
    </citation>
    <scope>NUCLEOTIDE SEQUENCE [LARGE SCALE GENOMIC DNA]</scope>
    <source>
        <strain evidence="1 2">Neff</strain>
    </source>
</reference>
<dbReference type="VEuPathDB" id="AmoebaDB:ACA1_057020"/>
<name>L8GVN3_ACACF</name>
<dbReference type="EMBL" id="KB007974">
    <property type="protein sequence ID" value="ELR17070.1"/>
    <property type="molecule type" value="Genomic_DNA"/>
</dbReference>
<dbReference type="KEGG" id="acan:ACA1_057020"/>